<evidence type="ECO:0000259" key="4">
    <source>
        <dbReference type="Pfam" id="PF03721"/>
    </source>
</evidence>
<feature type="transmembrane region" description="Helical" evidence="3">
    <location>
        <begin position="61"/>
        <end position="82"/>
    </location>
</feature>
<evidence type="ECO:0000256" key="3">
    <source>
        <dbReference type="SAM" id="Phobius"/>
    </source>
</evidence>
<dbReference type="InterPro" id="IPR001732">
    <property type="entry name" value="UDP-Glc/GDP-Man_DH_N"/>
</dbReference>
<dbReference type="Gene3D" id="3.40.50.720">
    <property type="entry name" value="NAD(P)-binding Rossmann-like Domain"/>
    <property type="match status" value="1"/>
</dbReference>
<comment type="catalytic activity">
    <reaction evidence="1">
        <text>UDP-alpha-D-glucose + 2 NAD(+) + H2O = UDP-alpha-D-glucuronate + 2 NADH + 3 H(+)</text>
        <dbReference type="Rhea" id="RHEA:23596"/>
        <dbReference type="ChEBI" id="CHEBI:15377"/>
        <dbReference type="ChEBI" id="CHEBI:15378"/>
        <dbReference type="ChEBI" id="CHEBI:57540"/>
        <dbReference type="ChEBI" id="CHEBI:57945"/>
        <dbReference type="ChEBI" id="CHEBI:58052"/>
        <dbReference type="ChEBI" id="CHEBI:58885"/>
        <dbReference type="EC" id="1.1.1.22"/>
    </reaction>
</comment>
<dbReference type="AlphaFoldDB" id="A0A4X1TAT9"/>
<evidence type="ECO:0000313" key="5">
    <source>
        <dbReference type="Ensembl" id="ENSSSCP00070013236.1"/>
    </source>
</evidence>
<evidence type="ECO:0000313" key="6">
    <source>
        <dbReference type="Proteomes" id="UP000314985"/>
    </source>
</evidence>
<dbReference type="PANTHER" id="PTHR11374">
    <property type="entry name" value="UDP-GLUCOSE DEHYDROGENASE/UDP-MANNAC DEHYDROGENASE"/>
    <property type="match status" value="1"/>
</dbReference>
<keyword evidence="3" id="KW-0812">Transmembrane</keyword>
<dbReference type="PANTHER" id="PTHR11374:SF59">
    <property type="entry name" value="UDP-GLUCOSE 6-DEHYDROGENASE"/>
    <property type="match status" value="1"/>
</dbReference>
<name>A0A4X1TAT9_PIG</name>
<feature type="region of interest" description="Disordered" evidence="2">
    <location>
        <begin position="105"/>
        <end position="133"/>
    </location>
</feature>
<evidence type="ECO:0000256" key="1">
    <source>
        <dbReference type="ARBA" id="ARBA00047473"/>
    </source>
</evidence>
<dbReference type="SUPFAM" id="SSF51735">
    <property type="entry name" value="NAD(P)-binding Rossmann-fold domains"/>
    <property type="match status" value="1"/>
</dbReference>
<dbReference type="Ensembl" id="ENSSSCT00070015997.1">
    <property type="protein sequence ID" value="ENSSSCP00070013236.1"/>
    <property type="gene ID" value="ENSSSCG00070008301.1"/>
</dbReference>
<feature type="domain" description="UDP-glucose/GDP-mannose dehydrogenase N-terminal" evidence="4">
    <location>
        <begin position="5"/>
        <end position="55"/>
    </location>
</feature>
<evidence type="ECO:0000256" key="2">
    <source>
        <dbReference type="SAM" id="MobiDB-lite"/>
    </source>
</evidence>
<protein>
    <recommendedName>
        <fullName evidence="4">UDP-glucose/GDP-mannose dehydrogenase N-terminal domain-containing protein</fullName>
    </recommendedName>
</protein>
<dbReference type="InterPro" id="IPR036291">
    <property type="entry name" value="NAD(P)-bd_dom_sf"/>
</dbReference>
<dbReference type="Proteomes" id="UP000314985">
    <property type="component" value="Unassembled WGS sequence"/>
</dbReference>
<dbReference type="Pfam" id="PF03721">
    <property type="entry name" value="UDPG_MGDP_dh_N"/>
    <property type="match status" value="1"/>
</dbReference>
<accession>A0A4X1TAT9</accession>
<reference evidence="6" key="1">
    <citation type="submission" date="2017-08" db="EMBL/GenBank/DDBJ databases">
        <title>USMARCv1.0.</title>
        <authorList>
            <person name="Hannum G.I."/>
            <person name="Koren S."/>
            <person name="Schroeder S.G."/>
            <person name="Chin S.C."/>
            <person name="Nonneman D.J."/>
            <person name="Becker S.A."/>
            <person name="Rosen B.D."/>
            <person name="Bickhart D.M."/>
            <person name="Putnam N.H."/>
            <person name="Green R.E."/>
            <person name="Tuggle C.K."/>
            <person name="Liu H."/>
            <person name="Rohrer G.A."/>
            <person name="Warr A."/>
            <person name="Hall R."/>
            <person name="Kim K."/>
            <person name="Hume D.A."/>
            <person name="Talbot R."/>
            <person name="Chow W."/>
            <person name="Howe K."/>
            <person name="Schwartz A.S."/>
            <person name="Watson M."/>
            <person name="Archibald A.L."/>
            <person name="Phillippy A.M."/>
            <person name="Smith T.P.L."/>
        </authorList>
    </citation>
    <scope>NUCLEOTIDE SEQUENCE [LARGE SCALE GENOMIC DNA]</scope>
</reference>
<keyword evidence="3" id="KW-1133">Transmembrane helix</keyword>
<keyword evidence="3" id="KW-0472">Membrane</keyword>
<organism evidence="5 6">
    <name type="scientific">Sus scrofa</name>
    <name type="common">Pig</name>
    <dbReference type="NCBI Taxonomy" id="9823"/>
    <lineage>
        <taxon>Eukaryota</taxon>
        <taxon>Metazoa</taxon>
        <taxon>Chordata</taxon>
        <taxon>Craniata</taxon>
        <taxon>Vertebrata</taxon>
        <taxon>Euteleostomi</taxon>
        <taxon>Mammalia</taxon>
        <taxon>Eutheria</taxon>
        <taxon>Laurasiatheria</taxon>
        <taxon>Artiodactyla</taxon>
        <taxon>Suina</taxon>
        <taxon>Suidae</taxon>
        <taxon>Sus</taxon>
    </lineage>
</organism>
<dbReference type="GO" id="GO:0003979">
    <property type="term" value="F:UDP-glucose 6-dehydrogenase activity"/>
    <property type="evidence" value="ECO:0007669"/>
    <property type="project" value="UniProtKB-EC"/>
</dbReference>
<dbReference type="GO" id="GO:0051287">
    <property type="term" value="F:NAD binding"/>
    <property type="evidence" value="ECO:0007669"/>
    <property type="project" value="InterPro"/>
</dbReference>
<sequence>MFEIKKICCIGAGYVGGPTCSVIALKCPEIRVTVVDVNESRINAWNSPTLPIYEVNHIKHFVLMLFVFLLFLLNNLLFFCLFPFSRATPSAYGGSQARGPIGAEAAGLHQSQSKVESEPRLQPTPQLTAMLDP</sequence>
<dbReference type="InterPro" id="IPR028356">
    <property type="entry name" value="UDPglc_DH_euk"/>
</dbReference>
<proteinExistence type="predicted"/>
<reference evidence="5" key="2">
    <citation type="submission" date="2025-08" db="UniProtKB">
        <authorList>
            <consortium name="Ensembl"/>
        </authorList>
    </citation>
    <scope>IDENTIFICATION</scope>
</reference>